<dbReference type="InterPro" id="IPR010982">
    <property type="entry name" value="Lambda_DNA-bd_dom_sf"/>
</dbReference>
<dbReference type="Pfam" id="PF00356">
    <property type="entry name" value="LacI"/>
    <property type="match status" value="1"/>
</dbReference>
<keyword evidence="7" id="KW-1185">Reference proteome</keyword>
<keyword evidence="1" id="KW-0805">Transcription regulation</keyword>
<dbReference type="GO" id="GO:0003700">
    <property type="term" value="F:DNA-binding transcription factor activity"/>
    <property type="evidence" value="ECO:0007669"/>
    <property type="project" value="TreeGrafter"/>
</dbReference>
<feature type="domain" description="HTH lacI-type" evidence="4">
    <location>
        <begin position="2"/>
        <end position="56"/>
    </location>
</feature>
<dbReference type="SUPFAM" id="SSF47413">
    <property type="entry name" value="lambda repressor-like DNA-binding domains"/>
    <property type="match status" value="1"/>
</dbReference>
<keyword evidence="2" id="KW-0238">DNA-binding</keyword>
<dbReference type="InterPro" id="IPR028082">
    <property type="entry name" value="Peripla_BP_I"/>
</dbReference>
<reference evidence="6 7" key="1">
    <citation type="submission" date="2017-01" db="EMBL/GenBank/DDBJ databases">
        <title>Complete genome of Lacinutrix venerupis DOK2-8 isolated from seawater in Dokdo.</title>
        <authorList>
            <person name="Chi W.-J."/>
            <person name="Kim J.H."/>
        </authorList>
    </citation>
    <scope>NUCLEOTIDE SEQUENCE [LARGE SCALE GENOMIC DNA]</scope>
    <source>
        <strain evidence="6 7">DOK2-8</strain>
    </source>
</reference>
<keyword evidence="3" id="KW-0804">Transcription</keyword>
<dbReference type="RefSeq" id="WP_076733600.1">
    <property type="nucleotide sequence ID" value="NZ_CP019352.1"/>
</dbReference>
<dbReference type="PROSITE" id="PS50932">
    <property type="entry name" value="HTH_LACI_2"/>
    <property type="match status" value="1"/>
</dbReference>
<dbReference type="PROSITE" id="PS50943">
    <property type="entry name" value="HTH_CROC1"/>
    <property type="match status" value="1"/>
</dbReference>
<protein>
    <submittedName>
        <fullName evidence="6">LacI family transcriptional regulator</fullName>
    </submittedName>
</protein>
<organism evidence="6 7">
    <name type="scientific">Lacinutrix venerupis</name>
    <dbReference type="NCBI Taxonomy" id="1486034"/>
    <lineage>
        <taxon>Bacteria</taxon>
        <taxon>Pseudomonadati</taxon>
        <taxon>Bacteroidota</taxon>
        <taxon>Flavobacteriia</taxon>
        <taxon>Flavobacteriales</taxon>
        <taxon>Flavobacteriaceae</taxon>
        <taxon>Lacinutrix</taxon>
    </lineage>
</organism>
<dbReference type="KEGG" id="lvn:BWR22_10345"/>
<dbReference type="InterPro" id="IPR001387">
    <property type="entry name" value="Cro/C1-type_HTH"/>
</dbReference>
<gene>
    <name evidence="6" type="ORF">BWR22_10345</name>
</gene>
<evidence type="ECO:0000256" key="1">
    <source>
        <dbReference type="ARBA" id="ARBA00023015"/>
    </source>
</evidence>
<dbReference type="Gene3D" id="1.10.260.40">
    <property type="entry name" value="lambda repressor-like DNA-binding domains"/>
    <property type="match status" value="1"/>
</dbReference>
<dbReference type="PANTHER" id="PTHR30146">
    <property type="entry name" value="LACI-RELATED TRANSCRIPTIONAL REPRESSOR"/>
    <property type="match status" value="1"/>
</dbReference>
<dbReference type="InterPro" id="IPR000843">
    <property type="entry name" value="HTH_LacI"/>
</dbReference>
<evidence type="ECO:0000259" key="4">
    <source>
        <dbReference type="PROSITE" id="PS50932"/>
    </source>
</evidence>
<dbReference type="AlphaFoldDB" id="A0AAC9LLI9"/>
<proteinExistence type="predicted"/>
<evidence type="ECO:0000256" key="2">
    <source>
        <dbReference type="ARBA" id="ARBA00023125"/>
    </source>
</evidence>
<dbReference type="CDD" id="cd06267">
    <property type="entry name" value="PBP1_LacI_sugar_binding-like"/>
    <property type="match status" value="1"/>
</dbReference>
<dbReference type="Proteomes" id="UP000187506">
    <property type="component" value="Chromosome"/>
</dbReference>
<dbReference type="Gene3D" id="3.40.50.2300">
    <property type="match status" value="2"/>
</dbReference>
<evidence type="ECO:0000259" key="5">
    <source>
        <dbReference type="PROSITE" id="PS50943"/>
    </source>
</evidence>
<feature type="domain" description="HTH cro/C1-type" evidence="5">
    <location>
        <begin position="2"/>
        <end position="36"/>
    </location>
</feature>
<sequence length="335" mass="37159">MITLKELAEKLNVSISTVSKALNGSSEIGEATIARVKETAKMYNYKPNRVALSLKNSKTKTIGVIIPNILNHFFAKVLYGIEKESAKQGYNIITCLSNELYEKEANSLELLANGSVDGFIMSIAEETEVNKKTDHFKDILNQKIPILMFDRVSQAITCDKVVNNDFQAAYDATMHLIKEGRKNIILINKIEELSVGKLRSKGCFKAIEDAKQYNSNLTEVKIPSTENVEVAIENYFDKKQPIDGVICIDNISGGAVLNIAKERGYSIPQDMSIIGFSDDNVLPFTSPKLSTIAQHSDAIGEASVQILVNRLESKEPVETVFKTIDFSLNLRETTL</sequence>
<dbReference type="GO" id="GO:0000976">
    <property type="term" value="F:transcription cis-regulatory region binding"/>
    <property type="evidence" value="ECO:0007669"/>
    <property type="project" value="TreeGrafter"/>
</dbReference>
<evidence type="ECO:0000256" key="3">
    <source>
        <dbReference type="ARBA" id="ARBA00023163"/>
    </source>
</evidence>
<evidence type="ECO:0000313" key="7">
    <source>
        <dbReference type="Proteomes" id="UP000187506"/>
    </source>
</evidence>
<dbReference type="SMART" id="SM00354">
    <property type="entry name" value="HTH_LACI"/>
    <property type="match status" value="1"/>
</dbReference>
<dbReference type="EMBL" id="CP019352">
    <property type="protein sequence ID" value="APY00694.1"/>
    <property type="molecule type" value="Genomic_DNA"/>
</dbReference>
<evidence type="ECO:0000313" key="6">
    <source>
        <dbReference type="EMBL" id="APY00694.1"/>
    </source>
</evidence>
<dbReference type="Pfam" id="PF13377">
    <property type="entry name" value="Peripla_BP_3"/>
    <property type="match status" value="1"/>
</dbReference>
<dbReference type="CDD" id="cd01392">
    <property type="entry name" value="HTH_LacI"/>
    <property type="match status" value="1"/>
</dbReference>
<accession>A0AAC9LLI9</accession>
<name>A0AAC9LLI9_9FLAO</name>
<dbReference type="InterPro" id="IPR046335">
    <property type="entry name" value="LacI/GalR-like_sensor"/>
</dbReference>
<dbReference type="SUPFAM" id="SSF53822">
    <property type="entry name" value="Periplasmic binding protein-like I"/>
    <property type="match status" value="1"/>
</dbReference>
<dbReference type="PANTHER" id="PTHR30146:SF109">
    <property type="entry name" value="HTH-TYPE TRANSCRIPTIONAL REGULATOR GALS"/>
    <property type="match status" value="1"/>
</dbReference>